<feature type="region of interest" description="Disordered" evidence="1">
    <location>
        <begin position="517"/>
        <end position="539"/>
    </location>
</feature>
<evidence type="ECO:0000256" key="1">
    <source>
        <dbReference type="SAM" id="MobiDB-lite"/>
    </source>
</evidence>
<dbReference type="RefSeq" id="WP_088860425.1">
    <property type="nucleotide sequence ID" value="NZ_CP022115.1"/>
</dbReference>
<sequence length="539" mass="59541">MSLPSFSLNFAARRVRLIAAIVAGLALAWGGSAYWAGLQAEKTLDEQYRLLTGLPFFVVKSHSYDRGWFSSTETTELTFNKKLFAPYMGMLPEQAAGWLDSTVRYTNTVEHGPLPGLRDFDFRPARALVKTEFAMSDATRKTLEKFFGDQPPVTVTNRLNFSGGGTLAIRIPRFDYEETLSGVKVAWQGLDTTVQYDAGYAHYAVDASMPGLLVKAATKGEVQLRGLSYVSDHRPGTSGVTLGSSELKVSRIELDSKESLPYEIKLNELVYLLTRLRVGEFINPVGEIRPSRVDLDGLAYQIVTSEQDDFVNTRGKLSFASLDLNQKRYGPMRLDVSANHLHGPTLVSLDKALSAIPVEGVEPAQLREQYLETVKAKGLPLLTNNPKILINDFYLKLPAGDVKVQGDLALTGLTDADLQTPTAFLKKVDARLEVEVPKQTLEDLVVAQARNLFVVDQTAEDPPSLDEIDDLAKNLLASQLDVWQEARYLTLSQGQVKTRMSWQQGKIRVNDQPVSLQWEEETAHEPAGLDGAPAGNVTH</sequence>
<proteinExistence type="predicted"/>
<reference evidence="3" key="1">
    <citation type="submission" date="2017-06" db="EMBL/GenBank/DDBJ databases">
        <title>Whole genome sequence of Laribacter hongkongensis LHGZ1.</title>
        <authorList>
            <person name="Chen D."/>
            <person name="Wu H."/>
            <person name="Chen J."/>
        </authorList>
    </citation>
    <scope>NUCLEOTIDE SEQUENCE [LARGE SCALE GENOMIC DNA]</scope>
    <source>
        <strain evidence="3">LHGZ1</strain>
    </source>
</reference>
<gene>
    <name evidence="2" type="ORF">LHGZ1_1127</name>
</gene>
<protein>
    <recommendedName>
        <fullName evidence="4">DUF945 domain containing protein</fullName>
    </recommendedName>
</protein>
<dbReference type="Pfam" id="PF06097">
    <property type="entry name" value="DUF945"/>
    <property type="match status" value="1"/>
</dbReference>
<evidence type="ECO:0000313" key="2">
    <source>
        <dbReference type="EMBL" id="ASJ23958.1"/>
    </source>
</evidence>
<dbReference type="EMBL" id="CP022115">
    <property type="protein sequence ID" value="ASJ23958.1"/>
    <property type="molecule type" value="Genomic_DNA"/>
</dbReference>
<evidence type="ECO:0000313" key="3">
    <source>
        <dbReference type="Proteomes" id="UP000197424"/>
    </source>
</evidence>
<dbReference type="Proteomes" id="UP000197424">
    <property type="component" value="Chromosome"/>
</dbReference>
<name>A0A248LGP7_9NEIS</name>
<evidence type="ECO:0008006" key="4">
    <source>
        <dbReference type="Google" id="ProtNLM"/>
    </source>
</evidence>
<dbReference type="OrthoDB" id="8523324at2"/>
<accession>A0A248LGP7</accession>
<dbReference type="InterPro" id="IPR010352">
    <property type="entry name" value="DUF945"/>
</dbReference>
<dbReference type="AlphaFoldDB" id="A0A248LGP7"/>
<organism evidence="2 3">
    <name type="scientific">Laribacter hongkongensis</name>
    <dbReference type="NCBI Taxonomy" id="168471"/>
    <lineage>
        <taxon>Bacteria</taxon>
        <taxon>Pseudomonadati</taxon>
        <taxon>Pseudomonadota</taxon>
        <taxon>Betaproteobacteria</taxon>
        <taxon>Neisseriales</taxon>
        <taxon>Aquaspirillaceae</taxon>
        <taxon>Laribacter</taxon>
    </lineage>
</organism>